<dbReference type="SUPFAM" id="SSF50998">
    <property type="entry name" value="Quinoprotein alcohol dehydrogenase-like"/>
    <property type="match status" value="1"/>
</dbReference>
<dbReference type="InterPro" id="IPR019775">
    <property type="entry name" value="WD40_repeat_CS"/>
</dbReference>
<dbReference type="GeneID" id="88764272"/>
<name>G5IYI1_CROWT</name>
<evidence type="ECO:0000313" key="4">
    <source>
        <dbReference type="EMBL" id="EHJ14992.1"/>
    </source>
</evidence>
<dbReference type="PATRIC" id="fig|423471.3.peg.301"/>
<dbReference type="PROSITE" id="PS00678">
    <property type="entry name" value="WD_REPEATS_1"/>
    <property type="match status" value="1"/>
</dbReference>
<organism evidence="4 5">
    <name type="scientific">Crocosphaera watsonii WH 0003</name>
    <dbReference type="NCBI Taxonomy" id="423471"/>
    <lineage>
        <taxon>Bacteria</taxon>
        <taxon>Bacillati</taxon>
        <taxon>Cyanobacteriota</taxon>
        <taxon>Cyanophyceae</taxon>
        <taxon>Oscillatoriophycideae</taxon>
        <taxon>Chroococcales</taxon>
        <taxon>Aphanothecaceae</taxon>
        <taxon>Crocosphaera</taxon>
    </lineage>
</organism>
<dbReference type="SMART" id="SM00320">
    <property type="entry name" value="WD40"/>
    <property type="match status" value="3"/>
</dbReference>
<dbReference type="PANTHER" id="PTHR19879:SF9">
    <property type="entry name" value="TRANSCRIPTION INITIATION FACTOR TFIID SUBUNIT 5"/>
    <property type="match status" value="1"/>
</dbReference>
<evidence type="ECO:0000256" key="1">
    <source>
        <dbReference type="ARBA" id="ARBA00022574"/>
    </source>
</evidence>
<dbReference type="Gene3D" id="2.130.10.10">
    <property type="entry name" value="YVTN repeat-like/Quinoprotein amine dehydrogenase"/>
    <property type="match status" value="2"/>
</dbReference>
<dbReference type="AlphaFoldDB" id="G5IYI1"/>
<reference evidence="4 5" key="1">
    <citation type="journal article" date="2011" name="Front. Microbiol.">
        <title>Two Strains of Crocosphaera watsonii with Highly Conserved Genomes are Distinguished by Strain-Specific Features.</title>
        <authorList>
            <person name="Bench S.R."/>
            <person name="Ilikchyan I.N."/>
            <person name="Tripp H.J."/>
            <person name="Zehr J.P."/>
        </authorList>
    </citation>
    <scope>NUCLEOTIDE SEQUENCE [LARGE SCALE GENOMIC DNA]</scope>
    <source>
        <strain evidence="4 5">WH 0003</strain>
    </source>
</reference>
<comment type="caution">
    <text evidence="4">The sequence shown here is derived from an EMBL/GenBank/DDBJ whole genome shotgun (WGS) entry which is preliminary data.</text>
</comment>
<dbReference type="PROSITE" id="PS50082">
    <property type="entry name" value="WD_REPEATS_2"/>
    <property type="match status" value="1"/>
</dbReference>
<dbReference type="Pfam" id="PF00400">
    <property type="entry name" value="WD40"/>
    <property type="match status" value="2"/>
</dbReference>
<dbReference type="Proteomes" id="UP000003477">
    <property type="component" value="Unassembled WGS sequence"/>
</dbReference>
<keyword evidence="1 3" id="KW-0853">WD repeat</keyword>
<evidence type="ECO:0000256" key="2">
    <source>
        <dbReference type="ARBA" id="ARBA00022737"/>
    </source>
</evidence>
<keyword evidence="2" id="KW-0677">Repeat</keyword>
<dbReference type="InterPro" id="IPR015943">
    <property type="entry name" value="WD40/YVTN_repeat-like_dom_sf"/>
</dbReference>
<dbReference type="InterPro" id="IPR011047">
    <property type="entry name" value="Quinoprotein_ADH-like_sf"/>
</dbReference>
<sequence length="381" mass="43573">MTNNVNQKINALLDAFPSDTENIDLIVQALREPVREIRETAYWLLTEIKLEAAKQALRNYLPYAQMHCLHKIKGYSEREPNYFLISTDKKLLLSNCHSKEIKGYAYQTIKVWDLPTGDLKHTVPFAHEHMGTGDNGQIIVGHFQNIIGVWKRWEIKESFLSDFLRDYSNQTNVDIGAIAVSEDCSMVACGELGPVPLGLITVWNLQTQRLIYSFQWHPIKGSSNIRSLRISPDKSLLLSQEKQYPRQDKHRLWSLRTGELIREFDTSPYWFADAIATRPDGTYISSGMRDNSVKVWDINTDQIIYSFLGCSPTAMTPDGKVLAYCDNTNNIVLWDLDINQKICTLSGNRSPIQAICLSSNREWVVSYDADQTIKIYGLLEE</sequence>
<evidence type="ECO:0000313" key="5">
    <source>
        <dbReference type="Proteomes" id="UP000003477"/>
    </source>
</evidence>
<dbReference type="EMBL" id="AESD01000057">
    <property type="protein sequence ID" value="EHJ14992.1"/>
    <property type="molecule type" value="Genomic_DNA"/>
</dbReference>
<protein>
    <submittedName>
        <fullName evidence="4">WD-40 repeat protein</fullName>
    </submittedName>
</protein>
<dbReference type="InterPro" id="IPR001680">
    <property type="entry name" value="WD40_rpt"/>
</dbReference>
<gene>
    <name evidence="4" type="ORF">CWATWH0003_0330</name>
</gene>
<feature type="repeat" description="WD" evidence="3">
    <location>
        <begin position="274"/>
        <end position="306"/>
    </location>
</feature>
<dbReference type="RefSeq" id="WP_007308986.1">
    <property type="nucleotide sequence ID" value="NZ_AESD01000057.1"/>
</dbReference>
<dbReference type="PANTHER" id="PTHR19879">
    <property type="entry name" value="TRANSCRIPTION INITIATION FACTOR TFIID"/>
    <property type="match status" value="1"/>
</dbReference>
<proteinExistence type="predicted"/>
<evidence type="ECO:0000256" key="3">
    <source>
        <dbReference type="PROSITE-ProRule" id="PRU00221"/>
    </source>
</evidence>
<accession>G5IYI1</accession>